<dbReference type="RefSeq" id="WP_005000380.1">
    <property type="nucleotide sequence ID" value="NZ_CH672427.1"/>
</dbReference>
<dbReference type="AlphaFoldDB" id="A4BQG4"/>
<name>A4BQG4_9GAMM</name>
<sequence length="64" mass="6971">MGFVDDHSAELGRLIEPGSTRAGVRVRNQPLNRGMHPRGQRAKEKVAGTRPAMGLPHTIEKEVG</sequence>
<evidence type="ECO:0000313" key="3">
    <source>
        <dbReference type="Proteomes" id="UP000003374"/>
    </source>
</evidence>
<reference evidence="2 3" key="1">
    <citation type="submission" date="2006-02" db="EMBL/GenBank/DDBJ databases">
        <authorList>
            <person name="Waterbury J."/>
            <person name="Ferriera S."/>
            <person name="Johnson J."/>
            <person name="Kravitz S."/>
            <person name="Halpern A."/>
            <person name="Remington K."/>
            <person name="Beeson K."/>
            <person name="Tran B."/>
            <person name="Rogers Y.-H."/>
            <person name="Friedman R."/>
            <person name="Venter J.C."/>
        </authorList>
    </citation>
    <scope>NUCLEOTIDE SEQUENCE [LARGE SCALE GENOMIC DNA]</scope>
    <source>
        <strain evidence="2 3">Nb-231</strain>
    </source>
</reference>
<dbReference type="Proteomes" id="UP000003374">
    <property type="component" value="Unassembled WGS sequence"/>
</dbReference>
<keyword evidence="3" id="KW-1185">Reference proteome</keyword>
<dbReference type="HOGENOM" id="CLU_2863237_0_0_6"/>
<comment type="caution">
    <text evidence="2">The sequence shown here is derived from an EMBL/GenBank/DDBJ whole genome shotgun (WGS) entry which is preliminary data.</text>
</comment>
<proteinExistence type="predicted"/>
<feature type="region of interest" description="Disordered" evidence="1">
    <location>
        <begin position="1"/>
        <end position="64"/>
    </location>
</feature>
<protein>
    <submittedName>
        <fullName evidence="2">Uncharacterized protein</fullName>
    </submittedName>
</protein>
<evidence type="ECO:0000256" key="1">
    <source>
        <dbReference type="SAM" id="MobiDB-lite"/>
    </source>
</evidence>
<feature type="compositionally biased region" description="Basic and acidic residues" evidence="1">
    <location>
        <begin position="1"/>
        <end position="10"/>
    </location>
</feature>
<dbReference type="EMBL" id="AAOF01000005">
    <property type="protein sequence ID" value="EAR21814.1"/>
    <property type="molecule type" value="Genomic_DNA"/>
</dbReference>
<gene>
    <name evidence="2" type="ORF">NB231_05486</name>
</gene>
<organism evidence="2 3">
    <name type="scientific">Nitrococcus mobilis Nb-231</name>
    <dbReference type="NCBI Taxonomy" id="314278"/>
    <lineage>
        <taxon>Bacteria</taxon>
        <taxon>Pseudomonadati</taxon>
        <taxon>Pseudomonadota</taxon>
        <taxon>Gammaproteobacteria</taxon>
        <taxon>Chromatiales</taxon>
        <taxon>Ectothiorhodospiraceae</taxon>
        <taxon>Nitrococcus</taxon>
    </lineage>
</organism>
<evidence type="ECO:0000313" key="2">
    <source>
        <dbReference type="EMBL" id="EAR21814.1"/>
    </source>
</evidence>
<accession>A4BQG4</accession>